<keyword evidence="4" id="KW-1185">Reference proteome</keyword>
<sequence>MSWHTLPAELQQMILQFLTPTYLEIFQSEDPYVRAGYARVCREWQWFFEPVTFRRLLLDQDRTSDLDKFTSRVIQRRSYVCQLEEDKKSRKKNNAIFTKAITGLLIILSKWPKREEHPKTPMSARGIYLDLSTFSPSDYQHSFRDFRLQPDYPIWFNWDAYADLDLDFPVERKRAAQLQAEPFHDPSHGWENGHQGPVALGARKRVTEPVTLHGTLPVVNLTTAFAIRRQSTRAIKTNSVKKLLSAFPNLHHFTHEPWQAATAERQQLFTSNYLSLLKNLPPRLPHLQTLTLFQDNSLPLRPTENQHTSSKHLGRALSKTTRRNTSLTELSASFLVDAYDFFHGFDAPQLEQPPSNPQTWDTLKTLYLTSSRLNPTIARWKRRQVLARAGRAAALMPRLEQMVLWNGGEGFGYYVVYNRVGHHGAPMLVLVSSFRSAWRYDLSPDVVAVWREVPRRAGVDSDLQVAVQKFPYFGSGEIRGFEETLDVVWEYVGADVVHEITAHQLMADVRVFRKAVGSDGDMEMAVGEGGS</sequence>
<comment type="caution">
    <text evidence="3">The sequence shown here is derived from an EMBL/GenBank/DDBJ whole genome shotgun (WGS) entry which is preliminary data.</text>
</comment>
<reference evidence="3" key="1">
    <citation type="journal article" date="2023" name="Mol. Phylogenet. Evol.">
        <title>Genome-scale phylogeny and comparative genomics of the fungal order Sordariales.</title>
        <authorList>
            <person name="Hensen N."/>
            <person name="Bonometti L."/>
            <person name="Westerberg I."/>
            <person name="Brannstrom I.O."/>
            <person name="Guillou S."/>
            <person name="Cros-Aarteil S."/>
            <person name="Calhoun S."/>
            <person name="Haridas S."/>
            <person name="Kuo A."/>
            <person name="Mondo S."/>
            <person name="Pangilinan J."/>
            <person name="Riley R."/>
            <person name="LaButti K."/>
            <person name="Andreopoulos B."/>
            <person name="Lipzen A."/>
            <person name="Chen C."/>
            <person name="Yan M."/>
            <person name="Daum C."/>
            <person name="Ng V."/>
            <person name="Clum A."/>
            <person name="Steindorff A."/>
            <person name="Ohm R.A."/>
            <person name="Martin F."/>
            <person name="Silar P."/>
            <person name="Natvig D.O."/>
            <person name="Lalanne C."/>
            <person name="Gautier V."/>
            <person name="Ament-Velasquez S.L."/>
            <person name="Kruys A."/>
            <person name="Hutchinson M.I."/>
            <person name="Powell A.J."/>
            <person name="Barry K."/>
            <person name="Miller A.N."/>
            <person name="Grigoriev I.V."/>
            <person name="Debuchy R."/>
            <person name="Gladieux P."/>
            <person name="Hiltunen Thoren M."/>
            <person name="Johannesson H."/>
        </authorList>
    </citation>
    <scope>NUCLEOTIDE SEQUENCE</scope>
    <source>
        <strain evidence="3">CBS 955.72</strain>
    </source>
</reference>
<name>A0AAJ0HVP7_9PEZI</name>
<gene>
    <name evidence="3" type="ORF">B0T25DRAFT_492724</name>
</gene>
<organism evidence="3 4">
    <name type="scientific">Lasiosphaeria hispida</name>
    <dbReference type="NCBI Taxonomy" id="260671"/>
    <lineage>
        <taxon>Eukaryota</taxon>
        <taxon>Fungi</taxon>
        <taxon>Dikarya</taxon>
        <taxon>Ascomycota</taxon>
        <taxon>Pezizomycotina</taxon>
        <taxon>Sordariomycetes</taxon>
        <taxon>Sordariomycetidae</taxon>
        <taxon>Sordariales</taxon>
        <taxon>Lasiosphaeriaceae</taxon>
        <taxon>Lasiosphaeria</taxon>
    </lineage>
</organism>
<evidence type="ECO:0000313" key="3">
    <source>
        <dbReference type="EMBL" id="KAK3363776.1"/>
    </source>
</evidence>
<feature type="region of interest" description="Disordered" evidence="1">
    <location>
        <begin position="301"/>
        <end position="321"/>
    </location>
</feature>
<evidence type="ECO:0000259" key="2">
    <source>
        <dbReference type="Pfam" id="PF20183"/>
    </source>
</evidence>
<feature type="domain" description="DUF6546" evidence="2">
    <location>
        <begin position="284"/>
        <end position="465"/>
    </location>
</feature>
<evidence type="ECO:0000313" key="4">
    <source>
        <dbReference type="Proteomes" id="UP001275084"/>
    </source>
</evidence>
<proteinExistence type="predicted"/>
<accession>A0AAJ0HVP7</accession>
<dbReference type="Pfam" id="PF20183">
    <property type="entry name" value="DUF6546"/>
    <property type="match status" value="1"/>
</dbReference>
<dbReference type="Proteomes" id="UP001275084">
    <property type="component" value="Unassembled WGS sequence"/>
</dbReference>
<dbReference type="AlphaFoldDB" id="A0AAJ0HVP7"/>
<dbReference type="EMBL" id="JAUIQD010000001">
    <property type="protein sequence ID" value="KAK3363776.1"/>
    <property type="molecule type" value="Genomic_DNA"/>
</dbReference>
<protein>
    <recommendedName>
        <fullName evidence="2">DUF6546 domain-containing protein</fullName>
    </recommendedName>
</protein>
<evidence type="ECO:0000256" key="1">
    <source>
        <dbReference type="SAM" id="MobiDB-lite"/>
    </source>
</evidence>
<dbReference type="InterPro" id="IPR046676">
    <property type="entry name" value="DUF6546"/>
</dbReference>
<reference evidence="3" key="2">
    <citation type="submission" date="2023-06" db="EMBL/GenBank/DDBJ databases">
        <authorList>
            <consortium name="Lawrence Berkeley National Laboratory"/>
            <person name="Haridas S."/>
            <person name="Hensen N."/>
            <person name="Bonometti L."/>
            <person name="Westerberg I."/>
            <person name="Brannstrom I.O."/>
            <person name="Guillou S."/>
            <person name="Cros-Aarteil S."/>
            <person name="Calhoun S."/>
            <person name="Kuo A."/>
            <person name="Mondo S."/>
            <person name="Pangilinan J."/>
            <person name="Riley R."/>
            <person name="Labutti K."/>
            <person name="Andreopoulos B."/>
            <person name="Lipzen A."/>
            <person name="Chen C."/>
            <person name="Yanf M."/>
            <person name="Daum C."/>
            <person name="Ng V."/>
            <person name="Clum A."/>
            <person name="Steindorff A."/>
            <person name="Ohm R."/>
            <person name="Martin F."/>
            <person name="Silar P."/>
            <person name="Natvig D."/>
            <person name="Lalanne C."/>
            <person name="Gautier V."/>
            <person name="Ament-Velasquez S.L."/>
            <person name="Kruys A."/>
            <person name="Hutchinson M.I."/>
            <person name="Powell A.J."/>
            <person name="Barry K."/>
            <person name="Miller A.N."/>
            <person name="Grigoriev I.V."/>
            <person name="Debuchy R."/>
            <person name="Gladieux P."/>
            <person name="Thoren M.H."/>
            <person name="Johannesson H."/>
        </authorList>
    </citation>
    <scope>NUCLEOTIDE SEQUENCE</scope>
    <source>
        <strain evidence="3">CBS 955.72</strain>
    </source>
</reference>